<accession>A0ABQ7YKJ8</accession>
<dbReference type="EMBL" id="JAGKQM010000017">
    <property type="protein sequence ID" value="KAH0868729.1"/>
    <property type="molecule type" value="Genomic_DNA"/>
</dbReference>
<feature type="region of interest" description="Disordered" evidence="1">
    <location>
        <begin position="200"/>
        <end position="297"/>
    </location>
</feature>
<sequence length="297" mass="32941">MGSWYWSNEIMGEDKEYLDDYGEWHRRSSPDTGVMDEGNRRNLRKHRILGNWGQISMVNQILIINKTKSQISEAFHVICLGLGGYGSDPFLAMRIDRFLGLSVREAREEGEFKVSDESSLNPPSQEFQLELARTQAEGTKVVSDPTYEGVGLQIVNGLFEEQEGRVEDDEREMDALEANLLKSGFDLGAEEDFQTLSEEEAEKALTKGDEVPIQEEGLVESDTNEGERKGAGDGPSKQGNRKRLFKPTSSTAGSTKMRIANALVKRAASKGATRYGDNSKLPETKGTSNPKAPNQKS</sequence>
<gene>
    <name evidence="2" type="ORF">HID58_075751</name>
</gene>
<keyword evidence="3" id="KW-1185">Reference proteome</keyword>
<evidence type="ECO:0000256" key="1">
    <source>
        <dbReference type="SAM" id="MobiDB-lite"/>
    </source>
</evidence>
<protein>
    <submittedName>
        <fullName evidence="2">Uncharacterized protein</fullName>
    </submittedName>
</protein>
<comment type="caution">
    <text evidence="2">The sequence shown here is derived from an EMBL/GenBank/DDBJ whole genome shotgun (WGS) entry which is preliminary data.</text>
</comment>
<organism evidence="2 3">
    <name type="scientific">Brassica napus</name>
    <name type="common">Rape</name>
    <dbReference type="NCBI Taxonomy" id="3708"/>
    <lineage>
        <taxon>Eukaryota</taxon>
        <taxon>Viridiplantae</taxon>
        <taxon>Streptophyta</taxon>
        <taxon>Embryophyta</taxon>
        <taxon>Tracheophyta</taxon>
        <taxon>Spermatophyta</taxon>
        <taxon>Magnoliopsida</taxon>
        <taxon>eudicotyledons</taxon>
        <taxon>Gunneridae</taxon>
        <taxon>Pentapetalae</taxon>
        <taxon>rosids</taxon>
        <taxon>malvids</taxon>
        <taxon>Brassicales</taxon>
        <taxon>Brassicaceae</taxon>
        <taxon>Brassiceae</taxon>
        <taxon>Brassica</taxon>
    </lineage>
</organism>
<evidence type="ECO:0000313" key="3">
    <source>
        <dbReference type="Proteomes" id="UP000824890"/>
    </source>
</evidence>
<feature type="compositionally biased region" description="Polar residues" evidence="1">
    <location>
        <begin position="285"/>
        <end position="297"/>
    </location>
</feature>
<dbReference type="Proteomes" id="UP000824890">
    <property type="component" value="Unassembled WGS sequence"/>
</dbReference>
<evidence type="ECO:0000313" key="2">
    <source>
        <dbReference type="EMBL" id="KAH0868729.1"/>
    </source>
</evidence>
<name>A0ABQ7YKJ8_BRANA</name>
<proteinExistence type="predicted"/>
<reference evidence="2 3" key="1">
    <citation type="submission" date="2021-05" db="EMBL/GenBank/DDBJ databases">
        <title>Genome Assembly of Synthetic Allotetraploid Brassica napus Reveals Homoeologous Exchanges between Subgenomes.</title>
        <authorList>
            <person name="Davis J.T."/>
        </authorList>
    </citation>
    <scope>NUCLEOTIDE SEQUENCE [LARGE SCALE GENOMIC DNA]</scope>
    <source>
        <strain evidence="3">cv. Da-Ae</strain>
        <tissue evidence="2">Seedling</tissue>
    </source>
</reference>